<protein>
    <submittedName>
        <fullName evidence="1">Disease resistance protein</fullName>
    </submittedName>
</protein>
<dbReference type="Proteomes" id="UP001164539">
    <property type="component" value="Chromosome 5"/>
</dbReference>
<keyword evidence="2" id="KW-1185">Reference proteome</keyword>
<comment type="caution">
    <text evidence="1">The sequence shown here is derived from an EMBL/GenBank/DDBJ whole genome shotgun (WGS) entry which is preliminary data.</text>
</comment>
<gene>
    <name evidence="1" type="ORF">OWV82_009685</name>
</gene>
<name>A0ACC1Y2P8_MELAZ</name>
<dbReference type="EMBL" id="CM051398">
    <property type="protein sequence ID" value="KAJ4717939.1"/>
    <property type="molecule type" value="Genomic_DNA"/>
</dbReference>
<evidence type="ECO:0000313" key="2">
    <source>
        <dbReference type="Proteomes" id="UP001164539"/>
    </source>
</evidence>
<evidence type="ECO:0000313" key="1">
    <source>
        <dbReference type="EMBL" id="KAJ4717939.1"/>
    </source>
</evidence>
<proteinExistence type="predicted"/>
<reference evidence="1 2" key="1">
    <citation type="journal article" date="2023" name="Science">
        <title>Complex scaffold remodeling in plant triterpene biosynthesis.</title>
        <authorList>
            <person name="De La Pena R."/>
            <person name="Hodgson H."/>
            <person name="Liu J.C."/>
            <person name="Stephenson M.J."/>
            <person name="Martin A.C."/>
            <person name="Owen C."/>
            <person name="Harkess A."/>
            <person name="Leebens-Mack J."/>
            <person name="Jimenez L.E."/>
            <person name="Osbourn A."/>
            <person name="Sattely E.S."/>
        </authorList>
    </citation>
    <scope>NUCLEOTIDE SEQUENCE [LARGE SCALE GENOMIC DNA]</scope>
    <source>
        <strain evidence="2">cv. JPN11</strain>
        <tissue evidence="1">Leaf</tissue>
    </source>
</reference>
<organism evidence="1 2">
    <name type="scientific">Melia azedarach</name>
    <name type="common">Chinaberry tree</name>
    <dbReference type="NCBI Taxonomy" id="155640"/>
    <lineage>
        <taxon>Eukaryota</taxon>
        <taxon>Viridiplantae</taxon>
        <taxon>Streptophyta</taxon>
        <taxon>Embryophyta</taxon>
        <taxon>Tracheophyta</taxon>
        <taxon>Spermatophyta</taxon>
        <taxon>Magnoliopsida</taxon>
        <taxon>eudicotyledons</taxon>
        <taxon>Gunneridae</taxon>
        <taxon>Pentapetalae</taxon>
        <taxon>rosids</taxon>
        <taxon>malvids</taxon>
        <taxon>Sapindales</taxon>
        <taxon>Meliaceae</taxon>
        <taxon>Melia</taxon>
    </lineage>
</organism>
<accession>A0ACC1Y2P8</accession>
<sequence>MAEALVSLVLEQLTSILGLQTEAEVELIVGVDEEVQKLNSNFRAIRAVLEDAENRQVKENAVRDWLDKLKEVSYDADDVLDEWNTAIQKLRMEKGENASKNETKVCSLIPSYCFSPRQVFLRRDIAIKIKGLNKRLENDAREKDMFNFSLTNNGGTKELVRPMTTSFSDEPKVYGRDQVKNDLLNLLLSGSCQGPTLPIISIVGMGGIGKTTLAQLAFNDERVKNHFDIKIWVCVSDPFDEIRIAKAILESIKGKAPSLVELHNVLQDIHHSIEGKKFFLVLDDVWTEDHKNWGQLKGSLMCGSQESRILVTTRKKNTANIMGTTNMIPLGILSGEDCWSLFKQVAFFGRTNEECQKLESIGRRIVWKCKGLPLAVKSLGSLLHFKRKIEEWQRVLDSEFWELEEVERGLFPPLLLSYYDLPSKLRKCFLHCAIFPKDYRIYKDKLIKLWMAQGYLNLKGREDMELVGEEYFENLAMRSFFQDFRNDDDGNVRSCKMHDIVHDFSQFLTNNECFDMEVDGLEEFHSEVSFSKVRHSMIVLKGGGSFPISICNARKLRSFVLDCEDDFVARIAHSKLVDKFTCLRTMDLVCGYFCDSINEFPRAINKFIHLRYLSWSRNLEIKELPEVLCDLYNLQTLDLSHSIALQKLPQGIGKLINLRHLINEGTHQIKYMPKGLKRLTGLRTLNVFNVSAKLKNKNSLLRLRLWFNNEDADGMLNEVNEAVLEALEPPPNLERLEILFYESIATFPNWMLSLTMLKALKLYESKHCKHLPCLGKLPSLEDLQILYMKSVKGVGIEFLGIESDGRSLSSSVVFFPKLTSMVFDGLDEWEEWDFEITEEEEIMPRLRYLKIRNCPKLKALPDQLLQETAVVLEELEIFECFNLQKRYKKDAGEDWAKISHVPNIKIHYVGGSSSASVKDSQDEFSVMISDSYSYAPSAR</sequence>